<reference evidence="2 3" key="1">
    <citation type="submission" date="2019-03" db="EMBL/GenBank/DDBJ databases">
        <title>First draft genome of Liparis tanakae, snailfish: a comprehensive survey of snailfish specific genes.</title>
        <authorList>
            <person name="Kim W."/>
            <person name="Song I."/>
            <person name="Jeong J.-H."/>
            <person name="Kim D."/>
            <person name="Kim S."/>
            <person name="Ryu S."/>
            <person name="Song J.Y."/>
            <person name="Lee S.K."/>
        </authorList>
    </citation>
    <scope>NUCLEOTIDE SEQUENCE [LARGE SCALE GENOMIC DNA]</scope>
    <source>
        <tissue evidence="2">Muscle</tissue>
    </source>
</reference>
<name>A0A4Z2GHP7_9TELE</name>
<organism evidence="2 3">
    <name type="scientific">Liparis tanakae</name>
    <name type="common">Tanaka's snailfish</name>
    <dbReference type="NCBI Taxonomy" id="230148"/>
    <lineage>
        <taxon>Eukaryota</taxon>
        <taxon>Metazoa</taxon>
        <taxon>Chordata</taxon>
        <taxon>Craniata</taxon>
        <taxon>Vertebrata</taxon>
        <taxon>Euteleostomi</taxon>
        <taxon>Actinopterygii</taxon>
        <taxon>Neopterygii</taxon>
        <taxon>Teleostei</taxon>
        <taxon>Neoteleostei</taxon>
        <taxon>Acanthomorphata</taxon>
        <taxon>Eupercaria</taxon>
        <taxon>Perciformes</taxon>
        <taxon>Cottioidei</taxon>
        <taxon>Cottales</taxon>
        <taxon>Liparidae</taxon>
        <taxon>Liparis</taxon>
    </lineage>
</organism>
<accession>A0A4Z2GHP7</accession>
<comment type="caution">
    <text evidence="2">The sequence shown here is derived from an EMBL/GenBank/DDBJ whole genome shotgun (WGS) entry which is preliminary data.</text>
</comment>
<evidence type="ECO:0000313" key="3">
    <source>
        <dbReference type="Proteomes" id="UP000314294"/>
    </source>
</evidence>
<proteinExistence type="predicted"/>
<sequence>MLYMVGSQVDSQLEGGALLLQLTSGRGLLGVAEAPVAGRGPSQSQLGLLEPKETRFSSSSSRGGGQAQRPRCCGELPDGLLGSLGLLGQQVQRLLVVVVVPRLFLLLPLPRSLQLLLQSEQLLLLSLGCQLIGYCHAVDFRFHERPQKHMAPGVLLSEEDAEIFGHRGELFFLVVIVALASDATFRSTPRSASLIARRKTNRTQMKKCTKGQVQ</sequence>
<dbReference type="AlphaFoldDB" id="A0A4Z2GHP7"/>
<evidence type="ECO:0000313" key="2">
    <source>
        <dbReference type="EMBL" id="TNN52423.1"/>
    </source>
</evidence>
<keyword evidence="3" id="KW-1185">Reference proteome</keyword>
<protein>
    <submittedName>
        <fullName evidence="2">Uncharacterized protein</fullName>
    </submittedName>
</protein>
<feature type="region of interest" description="Disordered" evidence="1">
    <location>
        <begin position="37"/>
        <end position="71"/>
    </location>
</feature>
<dbReference type="Proteomes" id="UP000314294">
    <property type="component" value="Unassembled WGS sequence"/>
</dbReference>
<evidence type="ECO:0000256" key="1">
    <source>
        <dbReference type="SAM" id="MobiDB-lite"/>
    </source>
</evidence>
<gene>
    <name evidence="2" type="ORF">EYF80_037383</name>
</gene>
<dbReference type="EMBL" id="SRLO01000548">
    <property type="protein sequence ID" value="TNN52423.1"/>
    <property type="molecule type" value="Genomic_DNA"/>
</dbReference>